<evidence type="ECO:0000313" key="1">
    <source>
        <dbReference type="EMBL" id="BAC78013.1"/>
    </source>
</evidence>
<dbReference type="KEGG" id="vg:2653333"/>
<proteinExistence type="predicted"/>
<protein>
    <submittedName>
        <fullName evidence="1">Uncharacterized protein</fullName>
    </submittedName>
</protein>
<dbReference type="GeneID" id="2653333"/>
<accession>Q7Y2V0</accession>
<reference evidence="1 2" key="1">
    <citation type="journal article" date="2003" name="J. Bacteriol.">
        <title>Genome analysis of a novel Shiga toxin 1 (Stx1)-converting phage which is closely related to Stx2-converting phages but not to other Stx1-converting phages.</title>
        <authorList>
            <person name="Sato T."/>
            <person name="Shimizu T."/>
            <person name="Watarai M."/>
            <person name="Kobayashi M."/>
            <person name="Kano S."/>
            <person name="Hamabata T."/>
            <person name="Takeda Y."/>
            <person name="Yamasaki S."/>
        </authorList>
    </citation>
    <scope>NUCLEOTIDE SEQUENCE</scope>
    <source>
        <strain evidence="1">Stx2 phage-II</strain>
    </source>
</reference>
<name>Q7Y2V0_9CAUD</name>
<organism evidence="1 2">
    <name type="scientific">Escherichia phage Stx2 II</name>
    <dbReference type="NCBI Taxonomy" id="194949"/>
    <lineage>
        <taxon>Viruses</taxon>
        <taxon>Duplodnaviria</taxon>
        <taxon>Heunggongvirae</taxon>
        <taxon>Uroviricota</taxon>
        <taxon>Caudoviricetes</taxon>
        <taxon>Sepvirinae</taxon>
        <taxon>Traversvirus</taxon>
        <taxon>Traversvirus II</taxon>
    </lineage>
</organism>
<evidence type="ECO:0000313" key="2">
    <source>
        <dbReference type="Proteomes" id="UP000000983"/>
    </source>
</evidence>
<dbReference type="RefSeq" id="NP_859276.1">
    <property type="nucleotide sequence ID" value="NC_004914.3"/>
</dbReference>
<dbReference type="Proteomes" id="UP000000983">
    <property type="component" value="Segment"/>
</dbReference>
<keyword evidence="2" id="KW-1185">Reference proteome</keyword>
<dbReference type="EMBL" id="AP005154">
    <property type="protein sequence ID" value="BAC78013.1"/>
    <property type="molecule type" value="Genomic_DNA"/>
</dbReference>
<sequence length="131" mass="15097">MIPVPFCGNSRIRHFRKTPVSVVNTPVGVLSDRTADHIHHIRPCKPEIVTVMKNCFWLNCECFLNPGYLTFWCNNTKPEMAVLRQYSGMLGQHGCHNARHHPTHRGDIDIGHRNSFDCFRLKNQGIYDGIR</sequence>